<name>A0A0K2Y395_9HELI</name>
<protein>
    <submittedName>
        <fullName evidence="2">Uncharacterized protein</fullName>
    </submittedName>
</protein>
<reference evidence="3" key="1">
    <citation type="submission" date="2014-12" db="EMBL/GenBank/DDBJ databases">
        <authorList>
            <person name="Jaenicke S."/>
        </authorList>
    </citation>
    <scope>NUCLEOTIDE SEQUENCE [LARGE SCALE GENOMIC DNA]</scope>
</reference>
<feature type="region of interest" description="Disordered" evidence="1">
    <location>
        <begin position="1"/>
        <end position="22"/>
    </location>
</feature>
<evidence type="ECO:0000313" key="3">
    <source>
        <dbReference type="Proteomes" id="UP000043437"/>
    </source>
</evidence>
<proteinExistence type="predicted"/>
<dbReference type="AlphaFoldDB" id="A0A0K2Y395"/>
<organism evidence="2 3">
    <name type="scientific">Helicobacter ailurogastricus</name>
    <dbReference type="NCBI Taxonomy" id="1578720"/>
    <lineage>
        <taxon>Bacteria</taxon>
        <taxon>Pseudomonadati</taxon>
        <taxon>Campylobacterota</taxon>
        <taxon>Epsilonproteobacteria</taxon>
        <taxon>Campylobacterales</taxon>
        <taxon>Helicobacteraceae</taxon>
        <taxon>Helicobacter</taxon>
    </lineage>
</organism>
<evidence type="ECO:0000313" key="2">
    <source>
        <dbReference type="EMBL" id="CRI32142.1"/>
    </source>
</evidence>
<gene>
    <name evidence="2" type="ORF">HAL07_06170</name>
</gene>
<evidence type="ECO:0000256" key="1">
    <source>
        <dbReference type="SAM" id="MobiDB-lite"/>
    </source>
</evidence>
<sequence>MSEAKAQGCLSFAPPRGGQGGKLTRIRARLGSYHHGRQHALEAHTL</sequence>
<dbReference type="Proteomes" id="UP000043437">
    <property type="component" value="Unassembled WGS sequence"/>
</dbReference>
<accession>A0A0K2Y395</accession>
<dbReference type="EMBL" id="CDMG01000004">
    <property type="protein sequence ID" value="CRI32142.1"/>
    <property type="molecule type" value="Genomic_DNA"/>
</dbReference>